<dbReference type="Proteomes" id="UP000828390">
    <property type="component" value="Unassembled WGS sequence"/>
</dbReference>
<dbReference type="EMBL" id="JAIWYP010000011">
    <property type="protein sequence ID" value="KAH3733092.1"/>
    <property type="molecule type" value="Genomic_DNA"/>
</dbReference>
<evidence type="ECO:0000256" key="1">
    <source>
        <dbReference type="SAM" id="MobiDB-lite"/>
    </source>
</evidence>
<accession>A0A9D4CV45</accession>
<organism evidence="2 3">
    <name type="scientific">Dreissena polymorpha</name>
    <name type="common">Zebra mussel</name>
    <name type="synonym">Mytilus polymorpha</name>
    <dbReference type="NCBI Taxonomy" id="45954"/>
    <lineage>
        <taxon>Eukaryota</taxon>
        <taxon>Metazoa</taxon>
        <taxon>Spiralia</taxon>
        <taxon>Lophotrochozoa</taxon>
        <taxon>Mollusca</taxon>
        <taxon>Bivalvia</taxon>
        <taxon>Autobranchia</taxon>
        <taxon>Heteroconchia</taxon>
        <taxon>Euheterodonta</taxon>
        <taxon>Imparidentia</taxon>
        <taxon>Neoheterodontei</taxon>
        <taxon>Myida</taxon>
        <taxon>Dreissenoidea</taxon>
        <taxon>Dreissenidae</taxon>
        <taxon>Dreissena</taxon>
    </lineage>
</organism>
<keyword evidence="3" id="KW-1185">Reference proteome</keyword>
<evidence type="ECO:0000313" key="2">
    <source>
        <dbReference type="EMBL" id="KAH3733092.1"/>
    </source>
</evidence>
<comment type="caution">
    <text evidence="2">The sequence shown here is derived from an EMBL/GenBank/DDBJ whole genome shotgun (WGS) entry which is preliminary data.</text>
</comment>
<feature type="region of interest" description="Disordered" evidence="1">
    <location>
        <begin position="1"/>
        <end position="36"/>
    </location>
</feature>
<gene>
    <name evidence="2" type="ORF">DPMN_039517</name>
</gene>
<protein>
    <submittedName>
        <fullName evidence="2">Uncharacterized protein</fullName>
    </submittedName>
</protein>
<sequence>MLDAFSLNCHGRRPRGSHLDEGNYTPSKCDGPLSSDETFSCVPSNVKMSR</sequence>
<proteinExistence type="predicted"/>
<name>A0A9D4CV45_DREPO</name>
<dbReference type="AlphaFoldDB" id="A0A9D4CV45"/>
<reference evidence="2" key="1">
    <citation type="journal article" date="2019" name="bioRxiv">
        <title>The Genome of the Zebra Mussel, Dreissena polymorpha: A Resource for Invasive Species Research.</title>
        <authorList>
            <person name="McCartney M.A."/>
            <person name="Auch B."/>
            <person name="Kono T."/>
            <person name="Mallez S."/>
            <person name="Zhang Y."/>
            <person name="Obille A."/>
            <person name="Becker A."/>
            <person name="Abrahante J.E."/>
            <person name="Garbe J."/>
            <person name="Badalamenti J.P."/>
            <person name="Herman A."/>
            <person name="Mangelson H."/>
            <person name="Liachko I."/>
            <person name="Sullivan S."/>
            <person name="Sone E.D."/>
            <person name="Koren S."/>
            <person name="Silverstein K.A.T."/>
            <person name="Beckman K.B."/>
            <person name="Gohl D.M."/>
        </authorList>
    </citation>
    <scope>NUCLEOTIDE SEQUENCE</scope>
    <source>
        <strain evidence="2">Duluth1</strain>
        <tissue evidence="2">Whole animal</tissue>
    </source>
</reference>
<reference evidence="2" key="2">
    <citation type="submission" date="2020-11" db="EMBL/GenBank/DDBJ databases">
        <authorList>
            <person name="McCartney M.A."/>
            <person name="Auch B."/>
            <person name="Kono T."/>
            <person name="Mallez S."/>
            <person name="Becker A."/>
            <person name="Gohl D.M."/>
            <person name="Silverstein K.A.T."/>
            <person name="Koren S."/>
            <person name="Bechman K.B."/>
            <person name="Herman A."/>
            <person name="Abrahante J.E."/>
            <person name="Garbe J."/>
        </authorList>
    </citation>
    <scope>NUCLEOTIDE SEQUENCE</scope>
    <source>
        <strain evidence="2">Duluth1</strain>
        <tissue evidence="2">Whole animal</tissue>
    </source>
</reference>
<evidence type="ECO:0000313" key="3">
    <source>
        <dbReference type="Proteomes" id="UP000828390"/>
    </source>
</evidence>